<dbReference type="InterPro" id="IPR038765">
    <property type="entry name" value="Papain-like_cys_pep_sf"/>
</dbReference>
<protein>
    <submittedName>
        <fullName evidence="3">Cysteine proteinase</fullName>
    </submittedName>
</protein>
<sequence>MTASKPEDPDRPPKHLYIGAINPFALCEAILGRKLDWRDPATANIMSSILQTDYEELFDMRFRSILYAGIQLNDRGDMAELIPAKDMHTLTERDLVTPDFSKVEKLGDLDHVGLKDINAIKVKHAFMSNGNLRLTLQPQSLGKTICSSEMTTTLRELATPFRIHKKEEWVPPNSTWTDIGESCYRQHTTTMFSNPVQGATSNSWLIAAMMAVAWSDPSAICHHHHDRGGKRESRCSLSVRFHSKGGDNDAPTSTVTVNCEVPTNNSSSLPVYCRPSSMMMMTRGWAAGGEIWPCLYEKAFAKWIIQGKGGSDSESGPESEHPDLTQTCYGDPVKCAAQLTGKEPQYFFTSHRRAQDLLGLVRTHCFNLRTIYPFVAFTHPTGDKFRGCTLVANMAYTVLGWAAPQERKQYIILRHPWGVTEPEGMTGYPGLVSCVDVKFWPPVELVDGRGVFAIETSAFKEYFAGMGVAK</sequence>
<dbReference type="Proteomes" id="UP001302812">
    <property type="component" value="Unassembled WGS sequence"/>
</dbReference>
<name>A0AAN6YYG5_9PEZI</name>
<accession>A0AAN6YYG5</accession>
<dbReference type="GeneID" id="89934866"/>
<comment type="caution">
    <text evidence="1">Lacks conserved residue(s) required for the propagation of feature annotation.</text>
</comment>
<evidence type="ECO:0000256" key="1">
    <source>
        <dbReference type="PROSITE-ProRule" id="PRU00239"/>
    </source>
</evidence>
<evidence type="ECO:0000313" key="3">
    <source>
        <dbReference type="EMBL" id="KAK4117399.1"/>
    </source>
</evidence>
<proteinExistence type="predicted"/>
<dbReference type="InterPro" id="IPR001300">
    <property type="entry name" value="Peptidase_C2_calpain_cat"/>
</dbReference>
<reference evidence="3" key="2">
    <citation type="submission" date="2023-05" db="EMBL/GenBank/DDBJ databases">
        <authorList>
            <consortium name="Lawrence Berkeley National Laboratory"/>
            <person name="Steindorff A."/>
            <person name="Hensen N."/>
            <person name="Bonometti L."/>
            <person name="Westerberg I."/>
            <person name="Brannstrom I.O."/>
            <person name="Guillou S."/>
            <person name="Cros-Aarteil S."/>
            <person name="Calhoun S."/>
            <person name="Haridas S."/>
            <person name="Kuo A."/>
            <person name="Mondo S."/>
            <person name="Pangilinan J."/>
            <person name="Riley R."/>
            <person name="Labutti K."/>
            <person name="Andreopoulos B."/>
            <person name="Lipzen A."/>
            <person name="Chen C."/>
            <person name="Yanf M."/>
            <person name="Daum C."/>
            <person name="Ng V."/>
            <person name="Clum A."/>
            <person name="Ohm R."/>
            <person name="Martin F."/>
            <person name="Silar P."/>
            <person name="Natvig D."/>
            <person name="Lalanne C."/>
            <person name="Gautier V."/>
            <person name="Ament-Velasquez S.L."/>
            <person name="Kruys A."/>
            <person name="Hutchinson M.I."/>
            <person name="Powell A.J."/>
            <person name="Barry K."/>
            <person name="Miller A.N."/>
            <person name="Grigoriev I.V."/>
            <person name="Debuchy R."/>
            <person name="Gladieux P."/>
            <person name="Thoren M.H."/>
            <person name="Johannesson H."/>
        </authorList>
    </citation>
    <scope>NUCLEOTIDE SEQUENCE</scope>
    <source>
        <strain evidence="3">CBS 508.74</strain>
    </source>
</reference>
<dbReference type="AlphaFoldDB" id="A0AAN6YYG5"/>
<comment type="caution">
    <text evidence="3">The sequence shown here is derived from an EMBL/GenBank/DDBJ whole genome shotgun (WGS) entry which is preliminary data.</text>
</comment>
<dbReference type="PROSITE" id="PS50203">
    <property type="entry name" value="CALPAIN_CAT"/>
    <property type="match status" value="1"/>
</dbReference>
<evidence type="ECO:0000313" key="4">
    <source>
        <dbReference type="Proteomes" id="UP001302812"/>
    </source>
</evidence>
<gene>
    <name evidence="3" type="ORF">N656DRAFT_698838</name>
</gene>
<feature type="domain" description="Calpain catalytic" evidence="2">
    <location>
        <begin position="168"/>
        <end position="470"/>
    </location>
</feature>
<dbReference type="RefSeq" id="XP_064674969.1">
    <property type="nucleotide sequence ID" value="XM_064810741.1"/>
</dbReference>
<reference evidence="3" key="1">
    <citation type="journal article" date="2023" name="Mol. Phylogenet. Evol.">
        <title>Genome-scale phylogeny and comparative genomics of the fungal order Sordariales.</title>
        <authorList>
            <person name="Hensen N."/>
            <person name="Bonometti L."/>
            <person name="Westerberg I."/>
            <person name="Brannstrom I.O."/>
            <person name="Guillou S."/>
            <person name="Cros-Aarteil S."/>
            <person name="Calhoun S."/>
            <person name="Haridas S."/>
            <person name="Kuo A."/>
            <person name="Mondo S."/>
            <person name="Pangilinan J."/>
            <person name="Riley R."/>
            <person name="LaButti K."/>
            <person name="Andreopoulos B."/>
            <person name="Lipzen A."/>
            <person name="Chen C."/>
            <person name="Yan M."/>
            <person name="Daum C."/>
            <person name="Ng V."/>
            <person name="Clum A."/>
            <person name="Steindorff A."/>
            <person name="Ohm R.A."/>
            <person name="Martin F."/>
            <person name="Silar P."/>
            <person name="Natvig D.O."/>
            <person name="Lalanne C."/>
            <person name="Gautier V."/>
            <person name="Ament-Velasquez S.L."/>
            <person name="Kruys A."/>
            <person name="Hutchinson M.I."/>
            <person name="Powell A.J."/>
            <person name="Barry K."/>
            <person name="Miller A.N."/>
            <person name="Grigoriev I.V."/>
            <person name="Debuchy R."/>
            <person name="Gladieux P."/>
            <person name="Hiltunen Thoren M."/>
            <person name="Johannesson H."/>
        </authorList>
    </citation>
    <scope>NUCLEOTIDE SEQUENCE</scope>
    <source>
        <strain evidence="3">CBS 508.74</strain>
    </source>
</reference>
<dbReference type="GO" id="GO:0004198">
    <property type="term" value="F:calcium-dependent cysteine-type endopeptidase activity"/>
    <property type="evidence" value="ECO:0007669"/>
    <property type="project" value="InterPro"/>
</dbReference>
<dbReference type="SUPFAM" id="SSF54001">
    <property type="entry name" value="Cysteine proteinases"/>
    <property type="match status" value="1"/>
</dbReference>
<organism evidence="3 4">
    <name type="scientific">Canariomyces notabilis</name>
    <dbReference type="NCBI Taxonomy" id="2074819"/>
    <lineage>
        <taxon>Eukaryota</taxon>
        <taxon>Fungi</taxon>
        <taxon>Dikarya</taxon>
        <taxon>Ascomycota</taxon>
        <taxon>Pezizomycotina</taxon>
        <taxon>Sordariomycetes</taxon>
        <taxon>Sordariomycetidae</taxon>
        <taxon>Sordariales</taxon>
        <taxon>Chaetomiaceae</taxon>
        <taxon>Canariomyces</taxon>
    </lineage>
</organism>
<dbReference type="EMBL" id="MU853332">
    <property type="protein sequence ID" value="KAK4117399.1"/>
    <property type="molecule type" value="Genomic_DNA"/>
</dbReference>
<keyword evidence="4" id="KW-1185">Reference proteome</keyword>
<dbReference type="GO" id="GO:0006508">
    <property type="term" value="P:proteolysis"/>
    <property type="evidence" value="ECO:0007669"/>
    <property type="project" value="InterPro"/>
</dbReference>
<evidence type="ECO:0000259" key="2">
    <source>
        <dbReference type="PROSITE" id="PS50203"/>
    </source>
</evidence>